<dbReference type="EMBL" id="JABWUV010000006">
    <property type="protein sequence ID" value="KAF6350048.1"/>
    <property type="molecule type" value="Genomic_DNA"/>
</dbReference>
<proteinExistence type="predicted"/>
<dbReference type="VEuPathDB" id="HostDB:GeneID_118659300"/>
<evidence type="ECO:0000313" key="3">
    <source>
        <dbReference type="Proteomes" id="UP000527355"/>
    </source>
</evidence>
<reference evidence="2 3" key="1">
    <citation type="journal article" date="2020" name="Nature">
        <title>Six reference-quality genomes reveal evolution of bat adaptations.</title>
        <authorList>
            <person name="Jebb D."/>
            <person name="Huang Z."/>
            <person name="Pippel M."/>
            <person name="Hughes G.M."/>
            <person name="Lavrichenko K."/>
            <person name="Devanna P."/>
            <person name="Winkler S."/>
            <person name="Jermiin L.S."/>
            <person name="Skirmuntt E.C."/>
            <person name="Katzourakis A."/>
            <person name="Burkitt-Gray L."/>
            <person name="Ray D.A."/>
            <person name="Sullivan K.A.M."/>
            <person name="Roscito J.G."/>
            <person name="Kirilenko B.M."/>
            <person name="Davalos L.M."/>
            <person name="Corthals A.P."/>
            <person name="Power M.L."/>
            <person name="Jones G."/>
            <person name="Ransome R.D."/>
            <person name="Dechmann D.K.N."/>
            <person name="Locatelli A.G."/>
            <person name="Puechmaille S.J."/>
            <person name="Fedrigo O."/>
            <person name="Jarvis E.D."/>
            <person name="Hiller M."/>
            <person name="Vernes S.C."/>
            <person name="Myers E.W."/>
            <person name="Teeling E.C."/>
        </authorList>
    </citation>
    <scope>NUCLEOTIDE SEQUENCE [LARGE SCALE GENOMIC DNA]</scope>
    <source>
        <strain evidence="2">MMyoMyo1</strain>
        <tissue evidence="2">Flight muscle</tissue>
    </source>
</reference>
<dbReference type="GO" id="GO:0005615">
    <property type="term" value="C:extracellular space"/>
    <property type="evidence" value="ECO:0007669"/>
    <property type="project" value="InterPro"/>
</dbReference>
<keyword evidence="3" id="KW-1185">Reference proteome</keyword>
<name>A0A7J7XKJ5_MYOMY</name>
<dbReference type="InterPro" id="IPR040301">
    <property type="entry name" value="Secretoglobin_3A"/>
</dbReference>
<comment type="caution">
    <text evidence="2">The sequence shown here is derived from an EMBL/GenBank/DDBJ whole genome shotgun (WGS) entry which is preliminary data.</text>
</comment>
<dbReference type="PANTHER" id="PTHR34829:SF1">
    <property type="entry name" value="SECRETOGLOBIN FAMILY 3A MEMBER 1"/>
    <property type="match status" value="1"/>
</dbReference>
<evidence type="ECO:0000256" key="1">
    <source>
        <dbReference type="SAM" id="SignalP"/>
    </source>
</evidence>
<accession>A0A7J7XKJ5</accession>
<sequence length="118" mass="11689">MKLAAAFLVLSVALLSQPTALAPAAALAPALAPVAALAPAAALAPVAALEAGVESVAGAAAPSFFKGFNPLRFILTSMGINVERLVEGSRKCVTEVGPDAMGAMGAVKALLRALTFFG</sequence>
<feature type="signal peptide" evidence="1">
    <location>
        <begin position="1"/>
        <end position="16"/>
    </location>
</feature>
<protein>
    <submittedName>
        <fullName evidence="2">Secretoglobin family 3A member 1</fullName>
    </submittedName>
</protein>
<dbReference type="Pfam" id="PF20490">
    <property type="entry name" value="SCGB3A"/>
    <property type="match status" value="1"/>
</dbReference>
<keyword evidence="1" id="KW-0732">Signal</keyword>
<dbReference type="AlphaFoldDB" id="A0A7J7XKJ5"/>
<gene>
    <name evidence="2" type="ORF">mMyoMyo1_017110</name>
</gene>
<dbReference type="GO" id="GO:1901741">
    <property type="term" value="P:positive regulation of myoblast fusion"/>
    <property type="evidence" value="ECO:0007669"/>
    <property type="project" value="TreeGrafter"/>
</dbReference>
<dbReference type="Proteomes" id="UP000527355">
    <property type="component" value="Unassembled WGS sequence"/>
</dbReference>
<organism evidence="2 3">
    <name type="scientific">Myotis myotis</name>
    <name type="common">Greater mouse-eared bat</name>
    <name type="synonym">Vespertilio myotis</name>
    <dbReference type="NCBI Taxonomy" id="51298"/>
    <lineage>
        <taxon>Eukaryota</taxon>
        <taxon>Metazoa</taxon>
        <taxon>Chordata</taxon>
        <taxon>Craniata</taxon>
        <taxon>Vertebrata</taxon>
        <taxon>Euteleostomi</taxon>
        <taxon>Mammalia</taxon>
        <taxon>Eutheria</taxon>
        <taxon>Laurasiatheria</taxon>
        <taxon>Chiroptera</taxon>
        <taxon>Yangochiroptera</taxon>
        <taxon>Vespertilionidae</taxon>
        <taxon>Myotis</taxon>
    </lineage>
</organism>
<feature type="chain" id="PRO_5029529219" evidence="1">
    <location>
        <begin position="17"/>
        <end position="118"/>
    </location>
</feature>
<evidence type="ECO:0000313" key="2">
    <source>
        <dbReference type="EMBL" id="KAF6350048.1"/>
    </source>
</evidence>
<dbReference type="PANTHER" id="PTHR34829">
    <property type="entry name" value="SECRETOGLOBIN FAMILY 3A MEMBER 2"/>
    <property type="match status" value="1"/>
</dbReference>